<feature type="active site" description="Proton donor/acceptor" evidence="7">
    <location>
        <position position="290"/>
    </location>
</feature>
<evidence type="ECO:0000259" key="8">
    <source>
        <dbReference type="PROSITE" id="PS52029"/>
    </source>
</evidence>
<dbReference type="STRING" id="1184151.AW736_06760"/>
<dbReference type="GO" id="GO:0071555">
    <property type="term" value="P:cell wall organization"/>
    <property type="evidence" value="ECO:0007669"/>
    <property type="project" value="UniProtKB-UniRule"/>
</dbReference>
<dbReference type="InterPro" id="IPR002477">
    <property type="entry name" value="Peptidoglycan-bd-like"/>
</dbReference>
<comment type="similarity">
    <text evidence="2">Belongs to the YkuD family.</text>
</comment>
<feature type="active site" description="Nucleophile" evidence="7">
    <location>
        <position position="306"/>
    </location>
</feature>
<keyword evidence="6 7" id="KW-0961">Cell wall biogenesis/degradation</keyword>
<dbReference type="InterPro" id="IPR005490">
    <property type="entry name" value="LD_TPept_cat_dom"/>
</dbReference>
<dbReference type="SUPFAM" id="SSF141523">
    <property type="entry name" value="L,D-transpeptidase catalytic domain-like"/>
    <property type="match status" value="1"/>
</dbReference>
<sequence length="331" mass="35718">MAMSRTIWLLLLLLWSGALRGQEDRATARETAGAGGATGAAAEEGRPARTWLEAQIALTRRGFSCGSIDGKAGPQTRAALRVFQAHEGLRANGVLDNATAEALALRGPDFAQREVTAADLARLQPLASTWLGKSRQRALAHESILEMFAEESHAHPALVRELNPGIDWARVGEGAWVTLPDVTREAPPPDARAARVLVFIGERMLQALDEDGRVLAHFPVSIARYVEKRPLGSLKVTVVIPDPDYTFAPDNFPESAEARELGQKLILAPGPNNPVGVAWIGLDRPGYGIHGAPEPEKVGRTESHGCFRLANPDARLLLELAWVGMPVEVLE</sequence>
<dbReference type="Gene3D" id="2.40.440.10">
    <property type="entry name" value="L,D-transpeptidase catalytic domain-like"/>
    <property type="match status" value="1"/>
</dbReference>
<protein>
    <recommendedName>
        <fullName evidence="8">L,D-TPase catalytic domain-containing protein</fullName>
    </recommendedName>
</protein>
<dbReference type="GO" id="GO:0018104">
    <property type="term" value="P:peptidoglycan-protein cross-linking"/>
    <property type="evidence" value="ECO:0007669"/>
    <property type="project" value="TreeGrafter"/>
</dbReference>
<dbReference type="InterPro" id="IPR036366">
    <property type="entry name" value="PGBDSf"/>
</dbReference>
<dbReference type="UniPathway" id="UPA00219"/>
<evidence type="ECO:0000313" key="9">
    <source>
        <dbReference type="EMBL" id="OAM90693.1"/>
    </source>
</evidence>
<evidence type="ECO:0000256" key="7">
    <source>
        <dbReference type="PROSITE-ProRule" id="PRU01373"/>
    </source>
</evidence>
<keyword evidence="3" id="KW-0808">Transferase</keyword>
<comment type="pathway">
    <text evidence="1 7">Cell wall biogenesis; peptidoglycan biosynthesis.</text>
</comment>
<evidence type="ECO:0000256" key="5">
    <source>
        <dbReference type="ARBA" id="ARBA00022984"/>
    </source>
</evidence>
<evidence type="ECO:0000256" key="4">
    <source>
        <dbReference type="ARBA" id="ARBA00022960"/>
    </source>
</evidence>
<evidence type="ECO:0000256" key="6">
    <source>
        <dbReference type="ARBA" id="ARBA00023316"/>
    </source>
</evidence>
<dbReference type="OrthoDB" id="9787225at2"/>
<gene>
    <name evidence="9" type="ORF">AW736_06760</name>
</gene>
<proteinExistence type="inferred from homology"/>
<evidence type="ECO:0000256" key="2">
    <source>
        <dbReference type="ARBA" id="ARBA00005992"/>
    </source>
</evidence>
<dbReference type="Gene3D" id="1.10.101.10">
    <property type="entry name" value="PGBD-like superfamily/PGBD"/>
    <property type="match status" value="1"/>
</dbReference>
<accession>A0A178ILC9</accession>
<name>A0A178ILC9_9BACT</name>
<dbReference type="PROSITE" id="PS52029">
    <property type="entry name" value="LD_TPASE"/>
    <property type="match status" value="1"/>
</dbReference>
<dbReference type="CDD" id="cd16913">
    <property type="entry name" value="YkuD_like"/>
    <property type="match status" value="1"/>
</dbReference>
<dbReference type="AlphaFoldDB" id="A0A178ILC9"/>
<keyword evidence="4 7" id="KW-0133">Cell shape</keyword>
<dbReference type="InterPro" id="IPR036365">
    <property type="entry name" value="PGBD-like_sf"/>
</dbReference>
<keyword evidence="5 7" id="KW-0573">Peptidoglycan synthesis</keyword>
<dbReference type="InterPro" id="IPR050979">
    <property type="entry name" value="LD-transpeptidase"/>
</dbReference>
<dbReference type="GO" id="GO:0071972">
    <property type="term" value="F:peptidoglycan L,D-transpeptidase activity"/>
    <property type="evidence" value="ECO:0007669"/>
    <property type="project" value="TreeGrafter"/>
</dbReference>
<dbReference type="InterPro" id="IPR038063">
    <property type="entry name" value="Transpep_catalytic_dom"/>
</dbReference>
<organism evidence="9 10">
    <name type="scientific">Termitidicoccus mucosus</name>
    <dbReference type="NCBI Taxonomy" id="1184151"/>
    <lineage>
        <taxon>Bacteria</taxon>
        <taxon>Pseudomonadati</taxon>
        <taxon>Verrucomicrobiota</taxon>
        <taxon>Opitutia</taxon>
        <taxon>Opitutales</taxon>
        <taxon>Opitutaceae</taxon>
        <taxon>Termitidicoccus</taxon>
    </lineage>
</organism>
<evidence type="ECO:0000256" key="3">
    <source>
        <dbReference type="ARBA" id="ARBA00022679"/>
    </source>
</evidence>
<evidence type="ECO:0000313" key="10">
    <source>
        <dbReference type="Proteomes" id="UP000078486"/>
    </source>
</evidence>
<dbReference type="Proteomes" id="UP000078486">
    <property type="component" value="Unassembled WGS sequence"/>
</dbReference>
<feature type="domain" description="L,D-TPase catalytic" evidence="8">
    <location>
        <begin position="194"/>
        <end position="330"/>
    </location>
</feature>
<comment type="caution">
    <text evidence="9">The sequence shown here is derived from an EMBL/GenBank/DDBJ whole genome shotgun (WGS) entry which is preliminary data.</text>
</comment>
<dbReference type="GO" id="GO:0005576">
    <property type="term" value="C:extracellular region"/>
    <property type="evidence" value="ECO:0007669"/>
    <property type="project" value="TreeGrafter"/>
</dbReference>
<dbReference type="Pfam" id="PF03734">
    <property type="entry name" value="YkuD"/>
    <property type="match status" value="1"/>
</dbReference>
<dbReference type="Pfam" id="PF01471">
    <property type="entry name" value="PG_binding_1"/>
    <property type="match status" value="1"/>
</dbReference>
<dbReference type="EMBL" id="LRRQ01000052">
    <property type="protein sequence ID" value="OAM90693.1"/>
    <property type="molecule type" value="Genomic_DNA"/>
</dbReference>
<reference evidence="9 10" key="1">
    <citation type="submission" date="2016-01" db="EMBL/GenBank/DDBJ databases">
        <title>High potential of lignocellulose degradation of a new Verrucomicrobia species.</title>
        <authorList>
            <person name="Wang Y."/>
            <person name="Shi Y."/>
            <person name="Qiu Z."/>
            <person name="Liu S."/>
            <person name="Yang H."/>
        </authorList>
    </citation>
    <scope>NUCLEOTIDE SEQUENCE [LARGE SCALE GENOMIC DNA]</scope>
    <source>
        <strain evidence="9 10">TSB47</strain>
    </source>
</reference>
<evidence type="ECO:0000256" key="1">
    <source>
        <dbReference type="ARBA" id="ARBA00004752"/>
    </source>
</evidence>
<dbReference type="SUPFAM" id="SSF47090">
    <property type="entry name" value="PGBD-like"/>
    <property type="match status" value="1"/>
</dbReference>
<keyword evidence="10" id="KW-1185">Reference proteome</keyword>
<dbReference type="GO" id="GO:0008360">
    <property type="term" value="P:regulation of cell shape"/>
    <property type="evidence" value="ECO:0007669"/>
    <property type="project" value="UniProtKB-UniRule"/>
</dbReference>
<dbReference type="PANTHER" id="PTHR30582:SF30">
    <property type="entry name" value="BLR4375 PROTEIN"/>
    <property type="match status" value="1"/>
</dbReference>
<dbReference type="GO" id="GO:0016740">
    <property type="term" value="F:transferase activity"/>
    <property type="evidence" value="ECO:0007669"/>
    <property type="project" value="UniProtKB-KW"/>
</dbReference>
<dbReference type="PANTHER" id="PTHR30582">
    <property type="entry name" value="L,D-TRANSPEPTIDASE"/>
    <property type="match status" value="1"/>
</dbReference>